<accession>A0A4R7F8P3</accession>
<dbReference type="GO" id="GO:0042834">
    <property type="term" value="F:peptidoglycan binding"/>
    <property type="evidence" value="ECO:0007669"/>
    <property type="project" value="InterPro"/>
</dbReference>
<keyword evidence="4" id="KW-1185">Reference proteome</keyword>
<dbReference type="RefSeq" id="WP_133712000.1">
    <property type="nucleotide sequence ID" value="NZ_SOAG01000006.1"/>
</dbReference>
<sequence>MRILRIFLFTTAILLSTNTIVAQQKNIEINEPEAVKKLISSKRLINSSNTVNDKYRIQIFYGKNNEANNALNKFKRTYPEIDATIIYSNPSYKVMVGSFKTRLEAERNLLNIKKDFEHALIIKPGK</sequence>
<dbReference type="SUPFAM" id="SSF110997">
    <property type="entry name" value="Sporulation related repeat"/>
    <property type="match status" value="1"/>
</dbReference>
<comment type="caution">
    <text evidence="3">The sequence shown here is derived from an EMBL/GenBank/DDBJ whole genome shotgun (WGS) entry which is preliminary data.</text>
</comment>
<evidence type="ECO:0000313" key="3">
    <source>
        <dbReference type="EMBL" id="TDS63605.1"/>
    </source>
</evidence>
<dbReference type="AlphaFoldDB" id="A0A4R7F8P3"/>
<evidence type="ECO:0000259" key="2">
    <source>
        <dbReference type="Pfam" id="PF05036"/>
    </source>
</evidence>
<dbReference type="Pfam" id="PF05036">
    <property type="entry name" value="SPOR"/>
    <property type="match status" value="1"/>
</dbReference>
<dbReference type="InterPro" id="IPR036680">
    <property type="entry name" value="SPOR-like_sf"/>
</dbReference>
<dbReference type="EMBL" id="SOAG01000006">
    <property type="protein sequence ID" value="TDS63605.1"/>
    <property type="molecule type" value="Genomic_DNA"/>
</dbReference>
<feature type="chain" id="PRO_5020920254" evidence="1">
    <location>
        <begin position="23"/>
        <end position="126"/>
    </location>
</feature>
<reference evidence="3 4" key="1">
    <citation type="submission" date="2019-03" db="EMBL/GenBank/DDBJ databases">
        <title>Genomic Encyclopedia of Archaeal and Bacterial Type Strains, Phase II (KMG-II): from individual species to whole genera.</title>
        <authorList>
            <person name="Goeker M."/>
        </authorList>
    </citation>
    <scope>NUCLEOTIDE SEQUENCE [LARGE SCALE GENOMIC DNA]</scope>
    <source>
        <strain evidence="3 4">DSM 28213</strain>
    </source>
</reference>
<proteinExistence type="predicted"/>
<dbReference type="OrthoDB" id="2473397at2"/>
<evidence type="ECO:0000256" key="1">
    <source>
        <dbReference type="SAM" id="SignalP"/>
    </source>
</evidence>
<name>A0A4R7F8P3_9FLAO</name>
<protein>
    <submittedName>
        <fullName evidence="3">Sporulation related protein</fullName>
    </submittedName>
</protein>
<feature type="domain" description="SPOR" evidence="2">
    <location>
        <begin position="53"/>
        <end position="113"/>
    </location>
</feature>
<feature type="signal peptide" evidence="1">
    <location>
        <begin position="1"/>
        <end position="22"/>
    </location>
</feature>
<gene>
    <name evidence="3" type="ORF">C8P70_10635</name>
</gene>
<evidence type="ECO:0000313" key="4">
    <source>
        <dbReference type="Proteomes" id="UP000295215"/>
    </source>
</evidence>
<dbReference type="Gene3D" id="3.30.70.1070">
    <property type="entry name" value="Sporulation related repeat"/>
    <property type="match status" value="1"/>
</dbReference>
<dbReference type="InterPro" id="IPR007730">
    <property type="entry name" value="SPOR-like_dom"/>
</dbReference>
<keyword evidence="1" id="KW-0732">Signal</keyword>
<dbReference type="Proteomes" id="UP000295215">
    <property type="component" value="Unassembled WGS sequence"/>
</dbReference>
<organism evidence="3 4">
    <name type="scientific">Myroides indicus</name>
    <dbReference type="NCBI Taxonomy" id="1323422"/>
    <lineage>
        <taxon>Bacteria</taxon>
        <taxon>Pseudomonadati</taxon>
        <taxon>Bacteroidota</taxon>
        <taxon>Flavobacteriia</taxon>
        <taxon>Flavobacteriales</taxon>
        <taxon>Flavobacteriaceae</taxon>
        <taxon>Myroides</taxon>
    </lineage>
</organism>